<organism evidence="2">
    <name type="scientific">uncultured organism</name>
    <dbReference type="NCBI Taxonomy" id="155900"/>
    <lineage>
        <taxon>unclassified sequences</taxon>
        <taxon>environmental samples</taxon>
    </lineage>
</organism>
<gene>
    <name evidence="2" type="ORF">KBTEX_04163</name>
</gene>
<protein>
    <recommendedName>
        <fullName evidence="3">Small integral membrane protein</fullName>
    </recommendedName>
</protein>
<name>A0A5B8RIJ5_9ZZZZ</name>
<accession>A0A5B8RIJ5</accession>
<dbReference type="Pfam" id="PF09928">
    <property type="entry name" value="DUF2160"/>
    <property type="match status" value="1"/>
</dbReference>
<keyword evidence="1" id="KW-0472">Membrane</keyword>
<sequence>MTFTLEWMLWTTPTAIFFAGVALMLVVFGALEFVYPTVERRGLLPIATTRGDRLFIGLLGSAYIHLAWLGIAGAGVLWGASIVSLIFIAVMLRYG</sequence>
<proteinExistence type="predicted"/>
<dbReference type="AlphaFoldDB" id="A0A5B8RIJ5"/>
<dbReference type="InterPro" id="IPR018678">
    <property type="entry name" value="DUF2160_TM"/>
</dbReference>
<keyword evidence="1" id="KW-1133">Transmembrane helix</keyword>
<keyword evidence="1" id="KW-0812">Transmembrane</keyword>
<evidence type="ECO:0008006" key="3">
    <source>
        <dbReference type="Google" id="ProtNLM"/>
    </source>
</evidence>
<dbReference type="EMBL" id="MN079374">
    <property type="protein sequence ID" value="QEA07798.1"/>
    <property type="molecule type" value="Genomic_DNA"/>
</dbReference>
<feature type="transmembrane region" description="Helical" evidence="1">
    <location>
        <begin position="15"/>
        <end position="34"/>
    </location>
</feature>
<evidence type="ECO:0000313" key="2">
    <source>
        <dbReference type="EMBL" id="QEA07798.1"/>
    </source>
</evidence>
<reference evidence="2" key="1">
    <citation type="submission" date="2019-06" db="EMBL/GenBank/DDBJ databases">
        <authorList>
            <person name="Murdoch R.W."/>
            <person name="Fathepure B."/>
        </authorList>
    </citation>
    <scope>NUCLEOTIDE SEQUENCE</scope>
</reference>
<feature type="transmembrane region" description="Helical" evidence="1">
    <location>
        <begin position="77"/>
        <end position="94"/>
    </location>
</feature>
<evidence type="ECO:0000256" key="1">
    <source>
        <dbReference type="SAM" id="Phobius"/>
    </source>
</evidence>